<dbReference type="CDD" id="cd20071">
    <property type="entry name" value="SET_SMYD"/>
    <property type="match status" value="1"/>
</dbReference>
<dbReference type="Proteomes" id="UP000664203">
    <property type="component" value="Unassembled WGS sequence"/>
</dbReference>
<keyword evidence="2" id="KW-0808">Transferase</keyword>
<dbReference type="Pfam" id="PF00856">
    <property type="entry name" value="SET"/>
    <property type="match status" value="1"/>
</dbReference>
<dbReference type="EMBL" id="CAJPDR010000438">
    <property type="protein sequence ID" value="CAF9936283.1"/>
    <property type="molecule type" value="Genomic_DNA"/>
</dbReference>
<name>A0A8H3GAU3_9LECA</name>
<reference evidence="8" key="1">
    <citation type="submission" date="2021-03" db="EMBL/GenBank/DDBJ databases">
        <authorList>
            <person name="Tagirdzhanova G."/>
        </authorList>
    </citation>
    <scope>NUCLEOTIDE SEQUENCE</scope>
</reference>
<dbReference type="PANTHER" id="PTHR46402:SF2">
    <property type="entry name" value="HISTONE-LYSINE N-TRIMETHYLTRANSFERASE SMYD5"/>
    <property type="match status" value="1"/>
</dbReference>
<proteinExistence type="predicted"/>
<keyword evidence="3" id="KW-0949">S-adenosyl-L-methionine</keyword>
<dbReference type="InterPro" id="IPR046341">
    <property type="entry name" value="SET_dom_sf"/>
</dbReference>
<organism evidence="8 9">
    <name type="scientific">Alectoria fallacina</name>
    <dbReference type="NCBI Taxonomy" id="1903189"/>
    <lineage>
        <taxon>Eukaryota</taxon>
        <taxon>Fungi</taxon>
        <taxon>Dikarya</taxon>
        <taxon>Ascomycota</taxon>
        <taxon>Pezizomycotina</taxon>
        <taxon>Lecanoromycetes</taxon>
        <taxon>OSLEUM clade</taxon>
        <taxon>Lecanoromycetidae</taxon>
        <taxon>Lecanorales</taxon>
        <taxon>Lecanorineae</taxon>
        <taxon>Parmeliaceae</taxon>
        <taxon>Alectoria</taxon>
    </lineage>
</organism>
<comment type="caution">
    <text evidence="8">The sequence shown here is derived from an EMBL/GenBank/DDBJ whole genome shotgun (WGS) entry which is preliminary data.</text>
</comment>
<dbReference type="InterPro" id="IPR001214">
    <property type="entry name" value="SET_dom"/>
</dbReference>
<evidence type="ECO:0000256" key="1">
    <source>
        <dbReference type="ARBA" id="ARBA00022603"/>
    </source>
</evidence>
<keyword evidence="1" id="KW-0489">Methyltransferase</keyword>
<feature type="domain" description="SET" evidence="7">
    <location>
        <begin position="262"/>
        <end position="518"/>
    </location>
</feature>
<evidence type="ECO:0000256" key="5">
    <source>
        <dbReference type="ARBA" id="ARBA00044528"/>
    </source>
</evidence>
<evidence type="ECO:0000256" key="3">
    <source>
        <dbReference type="ARBA" id="ARBA00022691"/>
    </source>
</evidence>
<protein>
    <recommendedName>
        <fullName evidence="5">Histone-lysine N-methyltransferase SET5</fullName>
    </recommendedName>
    <alternativeName>
        <fullName evidence="4">SET domain-containing protein 5</fullName>
    </alternativeName>
</protein>
<dbReference type="Gene3D" id="2.170.270.10">
    <property type="entry name" value="SET domain"/>
    <property type="match status" value="1"/>
</dbReference>
<evidence type="ECO:0000256" key="6">
    <source>
        <dbReference type="ARBA" id="ARBA00048619"/>
    </source>
</evidence>
<gene>
    <name evidence="8" type="ORF">ALECFALPRED_006753</name>
</gene>
<comment type="catalytic activity">
    <reaction evidence="6">
        <text>L-lysyl-[histone] + S-adenosyl-L-methionine = N(6)-methyl-L-lysyl-[histone] + S-adenosyl-L-homocysteine + H(+)</text>
        <dbReference type="Rhea" id="RHEA:10024"/>
        <dbReference type="Rhea" id="RHEA-COMP:9845"/>
        <dbReference type="Rhea" id="RHEA-COMP:9846"/>
        <dbReference type="ChEBI" id="CHEBI:15378"/>
        <dbReference type="ChEBI" id="CHEBI:29969"/>
        <dbReference type="ChEBI" id="CHEBI:57856"/>
        <dbReference type="ChEBI" id="CHEBI:59789"/>
        <dbReference type="ChEBI" id="CHEBI:61929"/>
    </reaction>
    <physiologicalReaction direction="left-to-right" evidence="6">
        <dbReference type="Rhea" id="RHEA:10025"/>
    </physiologicalReaction>
</comment>
<dbReference type="Gene3D" id="1.10.220.160">
    <property type="match status" value="1"/>
</dbReference>
<dbReference type="GO" id="GO:0032259">
    <property type="term" value="P:methylation"/>
    <property type="evidence" value="ECO:0007669"/>
    <property type="project" value="UniProtKB-KW"/>
</dbReference>
<accession>A0A8H3GAU3</accession>
<dbReference type="PROSITE" id="PS50280">
    <property type="entry name" value="SET"/>
    <property type="match status" value="1"/>
</dbReference>
<dbReference type="OrthoDB" id="438641at2759"/>
<evidence type="ECO:0000259" key="7">
    <source>
        <dbReference type="PROSITE" id="PS50280"/>
    </source>
</evidence>
<dbReference type="GO" id="GO:0045814">
    <property type="term" value="P:negative regulation of gene expression, epigenetic"/>
    <property type="evidence" value="ECO:0007669"/>
    <property type="project" value="TreeGrafter"/>
</dbReference>
<dbReference type="SUPFAM" id="SSF82199">
    <property type="entry name" value="SET domain"/>
    <property type="match status" value="1"/>
</dbReference>
<evidence type="ECO:0000313" key="8">
    <source>
        <dbReference type="EMBL" id="CAF9936283.1"/>
    </source>
</evidence>
<dbReference type="PANTHER" id="PTHR46402">
    <property type="entry name" value="SET AND MYND DOMAIN-CONTAINING PROTEIN 5"/>
    <property type="match status" value="1"/>
</dbReference>
<dbReference type="AlphaFoldDB" id="A0A8H3GAU3"/>
<dbReference type="Gene3D" id="6.10.140.2220">
    <property type="match status" value="1"/>
</dbReference>
<evidence type="ECO:0000313" key="9">
    <source>
        <dbReference type="Proteomes" id="UP000664203"/>
    </source>
</evidence>
<keyword evidence="9" id="KW-1185">Reference proteome</keyword>
<sequence length="591" mass="65917">MAACIYGEANLDEIAAQEPIEQPYLRALLDVPDVFGQQWKQTSIIDPPQIEDEILRTRLGKVLIAHYREIRLDPYNPKMWIDRGRHFMELGYGELAVSDAYKARLLLDSFLGVYDTAVASSDLDKDSLPCKVSAALAGIVGKRDTGAARESEAGNVSRATWLRQQAFMVMGSALIGVRAYHDAIQVLDEAIMLCGTSEQLQTLCSKAKDESRYMEQSLQARHQTPGHIQQSMKQGGVERVAYLWINPEELGRGKKAMKKVKNKFETASTNATLGPSSVGGTTSDNLGVFARQDILRDELIVIDRSAFTVLNVEGKENCWACSGPLGYETVAMNCCKAKFCSESCKTEAINTYHRVLCDKDFTWLYEASKDADPVSSDMIPLMLMKILATAVQQNARPLKVACVGTLKITYDKQTFSIFKLHDNIVAPVRILQTMGVDVFQDMRFDSWALQTLILRIENNMIVNKEGEVTCVTSCPLFSMFNHDCDPSAKWPASHQGGPVSVIAKRDIKKGDEISVSYITDTPLERDRRPRLMAQIGSVCGCVRCCKERNAALEEEAPPAIELLRLLNGVSNEKGDPENEILRRLRDRYFSM</sequence>
<dbReference type="GO" id="GO:0042799">
    <property type="term" value="F:histone H4K20 methyltransferase activity"/>
    <property type="evidence" value="ECO:0007669"/>
    <property type="project" value="TreeGrafter"/>
</dbReference>
<evidence type="ECO:0000256" key="2">
    <source>
        <dbReference type="ARBA" id="ARBA00022679"/>
    </source>
</evidence>
<evidence type="ECO:0000256" key="4">
    <source>
        <dbReference type="ARBA" id="ARBA00042380"/>
    </source>
</evidence>